<dbReference type="EMBL" id="ATHI01000009">
    <property type="protein sequence ID" value="EPR34550.1"/>
    <property type="molecule type" value="Genomic_DNA"/>
</dbReference>
<evidence type="ECO:0000259" key="3">
    <source>
        <dbReference type="PROSITE" id="PS50110"/>
    </source>
</evidence>
<keyword evidence="5" id="KW-1185">Reference proteome</keyword>
<comment type="caution">
    <text evidence="4">The sequence shown here is derived from an EMBL/GenBank/DDBJ whole genome shotgun (WGS) entry which is preliminary data.</text>
</comment>
<dbReference type="CDD" id="cd17546">
    <property type="entry name" value="REC_hyHK_CKI1_RcsC-like"/>
    <property type="match status" value="1"/>
</dbReference>
<dbReference type="STRING" id="1121439.dsat_2742"/>
<evidence type="ECO:0000313" key="5">
    <source>
        <dbReference type="Proteomes" id="UP000014975"/>
    </source>
</evidence>
<feature type="domain" description="Response regulatory" evidence="3">
    <location>
        <begin position="13"/>
        <end position="140"/>
    </location>
</feature>
<dbReference type="SMART" id="SM00448">
    <property type="entry name" value="REC"/>
    <property type="match status" value="1"/>
</dbReference>
<feature type="modified residue" description="4-aspartylphosphate" evidence="2">
    <location>
        <position position="66"/>
    </location>
</feature>
<dbReference type="InterPro" id="IPR011006">
    <property type="entry name" value="CheY-like_superfamily"/>
</dbReference>
<dbReference type="PROSITE" id="PS50110">
    <property type="entry name" value="RESPONSE_REGULATORY"/>
    <property type="match status" value="1"/>
</dbReference>
<dbReference type="PATRIC" id="fig|1121439.3.peg.1146"/>
<evidence type="ECO:0000256" key="2">
    <source>
        <dbReference type="PROSITE-ProRule" id="PRU00169"/>
    </source>
</evidence>
<dbReference type="InterPro" id="IPR001789">
    <property type="entry name" value="Sig_transdc_resp-reg_receiver"/>
</dbReference>
<protein>
    <submittedName>
        <fullName evidence="4">Response regulator receiver protein</fullName>
    </submittedName>
</protein>
<dbReference type="AlphaFoldDB" id="S7TDA3"/>
<reference evidence="4 5" key="1">
    <citation type="journal article" date="2013" name="Genome Announc.">
        <title>Draft genome sequences for three mercury-methylating, sulfate-reducing bacteria.</title>
        <authorList>
            <person name="Brown S.D."/>
            <person name="Hurt R.A.Jr."/>
            <person name="Gilmour C.C."/>
            <person name="Elias D.A."/>
        </authorList>
    </citation>
    <scope>NUCLEOTIDE SEQUENCE [LARGE SCALE GENOMIC DNA]</scope>
    <source>
        <strain evidence="4 5">DSM 16529</strain>
    </source>
</reference>
<dbReference type="InterPro" id="IPR050956">
    <property type="entry name" value="2C_system_His_kinase"/>
</dbReference>
<dbReference type="PANTHER" id="PTHR43719:SF28">
    <property type="entry name" value="PEROXIDE STRESS-ACTIVATED HISTIDINE KINASE MAK1-RELATED"/>
    <property type="match status" value="1"/>
</dbReference>
<gene>
    <name evidence="4" type="ORF">dsat_2742</name>
</gene>
<sequence length="143" mass="16238">MEETNRNEGMSMRALIVEDDFTSRKLLQKILAPYAECDIAVNGRECVVAFSQSLDEGRPYDLVTMDIMMPEMDGQEALKVIRQIEKERGRRGADEVKVVMTTALDDPKNVVEAYYKGGATSYIPKPIDKHMFLHLLRNLGLIE</sequence>
<dbReference type="Gene3D" id="3.40.50.2300">
    <property type="match status" value="1"/>
</dbReference>
<accession>S7TDA3</accession>
<dbReference type="eggNOG" id="COG0745">
    <property type="taxonomic scope" value="Bacteria"/>
</dbReference>
<dbReference type="Pfam" id="PF00072">
    <property type="entry name" value="Response_reg"/>
    <property type="match status" value="1"/>
</dbReference>
<dbReference type="GO" id="GO:0000160">
    <property type="term" value="P:phosphorelay signal transduction system"/>
    <property type="evidence" value="ECO:0007669"/>
    <property type="project" value="InterPro"/>
</dbReference>
<dbReference type="PANTHER" id="PTHR43719">
    <property type="entry name" value="TWO-COMPONENT HISTIDINE KINASE"/>
    <property type="match status" value="1"/>
</dbReference>
<name>S7TDA3_9BACT</name>
<dbReference type="Proteomes" id="UP000014975">
    <property type="component" value="Unassembled WGS sequence"/>
</dbReference>
<organism evidence="4 5">
    <name type="scientific">Alkalidesulfovibrio alkalitolerans DSM 16529</name>
    <dbReference type="NCBI Taxonomy" id="1121439"/>
    <lineage>
        <taxon>Bacteria</taxon>
        <taxon>Pseudomonadati</taxon>
        <taxon>Thermodesulfobacteriota</taxon>
        <taxon>Desulfovibrionia</taxon>
        <taxon>Desulfovibrionales</taxon>
        <taxon>Desulfovibrionaceae</taxon>
        <taxon>Alkalidesulfovibrio</taxon>
    </lineage>
</organism>
<dbReference type="SUPFAM" id="SSF52172">
    <property type="entry name" value="CheY-like"/>
    <property type="match status" value="1"/>
</dbReference>
<evidence type="ECO:0000313" key="4">
    <source>
        <dbReference type="EMBL" id="EPR34550.1"/>
    </source>
</evidence>
<proteinExistence type="predicted"/>
<evidence type="ECO:0000256" key="1">
    <source>
        <dbReference type="ARBA" id="ARBA00022553"/>
    </source>
</evidence>
<keyword evidence="1 2" id="KW-0597">Phosphoprotein</keyword>